<keyword evidence="2" id="KW-1185">Reference proteome</keyword>
<dbReference type="AlphaFoldDB" id="A0AAD2HGF4"/>
<organism evidence="1 2">
    <name type="scientific">Mycena citricolor</name>
    <dbReference type="NCBI Taxonomy" id="2018698"/>
    <lineage>
        <taxon>Eukaryota</taxon>
        <taxon>Fungi</taxon>
        <taxon>Dikarya</taxon>
        <taxon>Basidiomycota</taxon>
        <taxon>Agaricomycotina</taxon>
        <taxon>Agaricomycetes</taxon>
        <taxon>Agaricomycetidae</taxon>
        <taxon>Agaricales</taxon>
        <taxon>Marasmiineae</taxon>
        <taxon>Mycenaceae</taxon>
        <taxon>Mycena</taxon>
    </lineage>
</organism>
<reference evidence="1" key="1">
    <citation type="submission" date="2023-11" db="EMBL/GenBank/DDBJ databases">
        <authorList>
            <person name="De Vega J J."/>
            <person name="De Vega J J."/>
        </authorList>
    </citation>
    <scope>NUCLEOTIDE SEQUENCE</scope>
</reference>
<name>A0AAD2HGF4_9AGAR</name>
<dbReference type="EMBL" id="CAVNYO010000397">
    <property type="protein sequence ID" value="CAK5273602.1"/>
    <property type="molecule type" value="Genomic_DNA"/>
</dbReference>
<protein>
    <submittedName>
        <fullName evidence="1">Uncharacterized protein</fullName>
    </submittedName>
</protein>
<evidence type="ECO:0000313" key="2">
    <source>
        <dbReference type="Proteomes" id="UP001295794"/>
    </source>
</evidence>
<sequence length="81" mass="9311">MHSTLKTGLNTRVARGLLWPRDCNCISRGFLSHISGERDETGYPPTRVASAESDSERLYDHDGVIENFIWYRYEGSRVRHA</sequence>
<gene>
    <name evidence="1" type="ORF">MYCIT1_LOCUS20162</name>
</gene>
<dbReference type="Proteomes" id="UP001295794">
    <property type="component" value="Unassembled WGS sequence"/>
</dbReference>
<comment type="caution">
    <text evidence="1">The sequence shown here is derived from an EMBL/GenBank/DDBJ whole genome shotgun (WGS) entry which is preliminary data.</text>
</comment>
<proteinExistence type="predicted"/>
<accession>A0AAD2HGF4</accession>
<evidence type="ECO:0000313" key="1">
    <source>
        <dbReference type="EMBL" id="CAK5273602.1"/>
    </source>
</evidence>